<feature type="region of interest" description="Disordered" evidence="1">
    <location>
        <begin position="1"/>
        <end position="25"/>
    </location>
</feature>
<evidence type="ECO:0000313" key="3">
    <source>
        <dbReference type="Proteomes" id="UP000224459"/>
    </source>
</evidence>
<keyword evidence="3" id="KW-1185">Reference proteome</keyword>
<proteinExistence type="predicted"/>
<reference evidence="3" key="1">
    <citation type="submission" date="2016-04" db="EMBL/GenBank/DDBJ databases">
        <authorList>
            <person name="Gasior T."/>
        </authorList>
    </citation>
    <scope>NUCLEOTIDE SEQUENCE [LARGE SCALE GENOMIC DNA]</scope>
</reference>
<dbReference type="Proteomes" id="UP000224459">
    <property type="component" value="Segment"/>
</dbReference>
<protein>
    <submittedName>
        <fullName evidence="2">Major tail sheath protein</fullName>
    </submittedName>
</protein>
<evidence type="ECO:0000313" key="2">
    <source>
        <dbReference type="EMBL" id="ANT44764.1"/>
    </source>
</evidence>
<organism evidence="2 3">
    <name type="scientific">Staphylococcus phage vB_SscM-1</name>
    <dbReference type="NCBI Taxonomy" id="1868844"/>
    <lineage>
        <taxon>Viruses</taxon>
        <taxon>Duplodnaviria</taxon>
        <taxon>Heunggongvirae</taxon>
        <taxon>Uroviricota</taxon>
        <taxon>Caudoviricetes</taxon>
        <taxon>Herelleviridae</taxon>
        <taxon>Twortvirinae</taxon>
        <taxon>Sciuriunavirus</taxon>
        <taxon>Sciuriunavirus SscM1</taxon>
    </lineage>
</organism>
<dbReference type="EMBL" id="KX171212">
    <property type="protein sequence ID" value="ANT44764.1"/>
    <property type="molecule type" value="Genomic_DNA"/>
</dbReference>
<evidence type="ECO:0000256" key="1">
    <source>
        <dbReference type="SAM" id="MobiDB-lite"/>
    </source>
</evidence>
<gene>
    <name evidence="2" type="ORF">vB_SscM-1_100</name>
</gene>
<sequence length="587" mass="64605">MAKDVFPRKPIQRPHTSVEVDTSGIGGSASASEKVLCLIGKADGGEPDTVYELRNYAQAKRVFRNGELLDAIELAWGSNPQYTAGKILAMRIEDAKPAKLEAGGLRVISELYGNDANNIQVALEKNTLNDSLRLRLIFENDRINTTFDNLGNIFTIRYTGDESTGSFSVEKDQETGKATKLVLKAGSQEVKSYDLNGGAYSYTNEIIQDINQLPDFEAKLSPYGDKNIESKELDEAQDVDIKDKAKYVKSIFGDIQKQTAYNGLIRFEQVEEDQSAPEDVEVEAGEEDATVTATSTVKAIEPFALTKLAGGTNGEPPTSWAHKLEKFAHEGGYYVVPLSDKQSVHAEVAHFVKERSDAGEPMRAIVGGGINESKEQLFGRQASLSNPRVALVANSGTFPMDDGRQLKAPAYMTASAIGGLVSGLDIGESITFKHIRISSLDAIYESTDLDQLNENGIITIEFVRNRTSTNFRIVDDVTTFNDKSDPVKHEMAVGEANDFLVSELKVQLDDNFIGTRTINTSASVIKDFIQSYLDRKKRDNEIQDFPAEDVQVIVEGNEARISLTIYPIRSLKKISVSLVYRQQTLQA</sequence>
<accession>A0A1X9I9K0</accession>
<name>A0A1X9I9K0_9CAUD</name>